<comment type="catalytic activity">
    <reaction evidence="1 14">
        <text>[HPr protein]-L-serine + ATP = [HPr protein]-O-phospho-L-serine + ADP + H(+)</text>
        <dbReference type="Rhea" id="RHEA:46600"/>
        <dbReference type="Rhea" id="RHEA-COMP:11602"/>
        <dbReference type="Rhea" id="RHEA-COMP:11603"/>
        <dbReference type="ChEBI" id="CHEBI:15378"/>
        <dbReference type="ChEBI" id="CHEBI:29999"/>
        <dbReference type="ChEBI" id="CHEBI:30616"/>
        <dbReference type="ChEBI" id="CHEBI:83421"/>
        <dbReference type="ChEBI" id="CHEBI:456216"/>
    </reaction>
</comment>
<evidence type="ECO:0000313" key="17">
    <source>
        <dbReference type="EMBL" id="MBR0600475.1"/>
    </source>
</evidence>
<feature type="binding site" evidence="14">
    <location>
        <begin position="151"/>
        <end position="158"/>
    </location>
    <ligand>
        <name>ATP</name>
        <dbReference type="ChEBI" id="CHEBI:30616"/>
    </ligand>
</feature>
<gene>
    <name evidence="14 17" type="primary">hprK</name>
    <name evidence="17" type="ORF">KCX82_21630</name>
</gene>
<dbReference type="Pfam" id="PF07475">
    <property type="entry name" value="Hpr_kinase_C"/>
    <property type="match status" value="1"/>
</dbReference>
<keyword evidence="7 14" id="KW-0547">Nucleotide-binding</keyword>
<dbReference type="Gene3D" id="3.40.1390.20">
    <property type="entry name" value="HprK N-terminal domain-like"/>
    <property type="match status" value="1"/>
</dbReference>
<evidence type="ECO:0000256" key="5">
    <source>
        <dbReference type="ARBA" id="ARBA00022679"/>
    </source>
</evidence>
<proteinExistence type="inferred from homology"/>
<feature type="region of interest" description="Important for the catalytic mechanism of both phosphorylation and dephosphorylation" evidence="14">
    <location>
        <begin position="199"/>
        <end position="208"/>
    </location>
</feature>
<feature type="binding site" evidence="14">
    <location>
        <position position="158"/>
    </location>
    <ligand>
        <name>Mg(2+)</name>
        <dbReference type="ChEBI" id="CHEBI:18420"/>
    </ligand>
</feature>
<feature type="domain" description="HPr(Ser) kinase/phosphorylase N-terminal" evidence="15">
    <location>
        <begin position="3"/>
        <end position="125"/>
    </location>
</feature>
<comment type="catalytic activity">
    <reaction evidence="13 14">
        <text>[HPr protein]-O-phospho-L-serine + phosphate + H(+) = [HPr protein]-L-serine + diphosphate</text>
        <dbReference type="Rhea" id="RHEA:46604"/>
        <dbReference type="Rhea" id="RHEA-COMP:11602"/>
        <dbReference type="Rhea" id="RHEA-COMP:11603"/>
        <dbReference type="ChEBI" id="CHEBI:15378"/>
        <dbReference type="ChEBI" id="CHEBI:29999"/>
        <dbReference type="ChEBI" id="CHEBI:33019"/>
        <dbReference type="ChEBI" id="CHEBI:43474"/>
        <dbReference type="ChEBI" id="CHEBI:83421"/>
    </reaction>
</comment>
<protein>
    <recommendedName>
        <fullName evidence="14">HPr kinase/phosphorylase</fullName>
        <shortName evidence="14">HPrK/P</shortName>
        <ecNumber evidence="14">2.7.11.-</ecNumber>
        <ecNumber evidence="14">2.7.4.-</ecNumber>
    </recommendedName>
    <alternativeName>
        <fullName evidence="14">HPr(Ser) kinase/phosphorylase</fullName>
    </alternativeName>
</protein>
<dbReference type="InterPro" id="IPR028979">
    <property type="entry name" value="Ser_kin/Pase_Hpr-like_N_sf"/>
</dbReference>
<evidence type="ECO:0000256" key="12">
    <source>
        <dbReference type="ARBA" id="ARBA00023277"/>
    </source>
</evidence>
<dbReference type="RefSeq" id="WP_227020592.1">
    <property type="nucleotide sequence ID" value="NZ_JAGSND010000029.1"/>
</dbReference>
<dbReference type="EC" id="2.7.11.-" evidence="14"/>
<keyword evidence="12 14" id="KW-0119">Carbohydrate metabolism</keyword>
<dbReference type="SUPFAM" id="SSF53795">
    <property type="entry name" value="PEP carboxykinase-like"/>
    <property type="match status" value="1"/>
</dbReference>
<keyword evidence="8 14" id="KW-0418">Kinase</keyword>
<feature type="binding site" evidence="14">
    <location>
        <position position="200"/>
    </location>
    <ligand>
        <name>Mg(2+)</name>
        <dbReference type="ChEBI" id="CHEBI:18420"/>
    </ligand>
</feature>
<comment type="caution">
    <text evidence="17">The sequence shown here is derived from an EMBL/GenBank/DDBJ whole genome shotgun (WGS) entry which is preliminary data.</text>
</comment>
<comment type="subunit">
    <text evidence="14">Homohexamer.</text>
</comment>
<comment type="similarity">
    <text evidence="3 14">Belongs to the HPrK/P family.</text>
</comment>
<comment type="cofactor">
    <cofactor evidence="2 14">
        <name>Mg(2+)</name>
        <dbReference type="ChEBI" id="CHEBI:18420"/>
    </cofactor>
</comment>
<dbReference type="InterPro" id="IPR003755">
    <property type="entry name" value="HPr(Ser)_kin/Pase"/>
</dbReference>
<feature type="region of interest" description="Important for the catalytic mechanism of dephosphorylation" evidence="14">
    <location>
        <begin position="262"/>
        <end position="267"/>
    </location>
</feature>
<keyword evidence="18" id="KW-1185">Reference proteome</keyword>
<evidence type="ECO:0000256" key="3">
    <source>
        <dbReference type="ARBA" id="ARBA00006883"/>
    </source>
</evidence>
<evidence type="ECO:0000313" key="18">
    <source>
        <dbReference type="Proteomes" id="UP000675664"/>
    </source>
</evidence>
<feature type="active site" evidence="14">
    <location>
        <position position="136"/>
    </location>
</feature>
<feature type="active site" description="Proton acceptor; for phosphorylation activity. Proton donor; for dephosphorylation activity" evidence="14">
    <location>
        <position position="175"/>
    </location>
</feature>
<name>A0A8J8B5M4_9FIRM</name>
<dbReference type="EC" id="2.7.4.-" evidence="14"/>
<reference evidence="17" key="2">
    <citation type="submission" date="2021-04" db="EMBL/GenBank/DDBJ databases">
        <authorList>
            <person name="Liu J."/>
        </authorList>
    </citation>
    <scope>NUCLEOTIDE SEQUENCE</scope>
    <source>
        <strain evidence="17">BAD-6</strain>
    </source>
</reference>
<organism evidence="17 18">
    <name type="scientific">Sinanaerobacter chloroacetimidivorans</name>
    <dbReference type="NCBI Taxonomy" id="2818044"/>
    <lineage>
        <taxon>Bacteria</taxon>
        <taxon>Bacillati</taxon>
        <taxon>Bacillota</taxon>
        <taxon>Clostridia</taxon>
        <taxon>Peptostreptococcales</taxon>
        <taxon>Anaerovoracaceae</taxon>
        <taxon>Sinanaerobacter</taxon>
    </lineage>
</organism>
<dbReference type="NCBIfam" id="TIGR00679">
    <property type="entry name" value="hpr-ser"/>
    <property type="match status" value="1"/>
</dbReference>
<dbReference type="InterPro" id="IPR011104">
    <property type="entry name" value="Hpr_kin/Pase_C"/>
</dbReference>
<dbReference type="HAMAP" id="MF_01249">
    <property type="entry name" value="HPr_kinase"/>
    <property type="match status" value="1"/>
</dbReference>
<dbReference type="GO" id="GO:0000287">
    <property type="term" value="F:magnesium ion binding"/>
    <property type="evidence" value="ECO:0007669"/>
    <property type="project" value="UniProtKB-UniRule"/>
</dbReference>
<keyword evidence="10 14" id="KW-0460">Magnesium</keyword>
<dbReference type="InterPro" id="IPR011126">
    <property type="entry name" value="Hpr_kin/Pase_Hpr_N"/>
</dbReference>
<comment type="domain">
    <text evidence="14">The Walker A ATP-binding motif also binds Pi and PPi.</text>
</comment>
<dbReference type="EMBL" id="JAGSND010000029">
    <property type="protein sequence ID" value="MBR0600475.1"/>
    <property type="molecule type" value="Genomic_DNA"/>
</dbReference>
<dbReference type="Pfam" id="PF02603">
    <property type="entry name" value="Hpr_kinase_N"/>
    <property type="match status" value="1"/>
</dbReference>
<dbReference type="GO" id="GO:0000155">
    <property type="term" value="F:phosphorelay sensor kinase activity"/>
    <property type="evidence" value="ECO:0007669"/>
    <property type="project" value="InterPro"/>
</dbReference>
<dbReference type="GO" id="GO:0004712">
    <property type="term" value="F:protein serine/threonine/tyrosine kinase activity"/>
    <property type="evidence" value="ECO:0007669"/>
    <property type="project" value="UniProtKB-UniRule"/>
</dbReference>
<feature type="domain" description="HPr kinase/phosphorylase C-terminal" evidence="16">
    <location>
        <begin position="128"/>
        <end position="295"/>
    </location>
</feature>
<dbReference type="FunFam" id="3.40.50.300:FF:000174">
    <property type="entry name" value="HPr kinase/phosphorylase"/>
    <property type="match status" value="1"/>
</dbReference>
<keyword evidence="6 14" id="KW-0479">Metal-binding</keyword>
<dbReference type="GO" id="GO:0004674">
    <property type="term" value="F:protein serine/threonine kinase activity"/>
    <property type="evidence" value="ECO:0007669"/>
    <property type="project" value="UniProtKB-KW"/>
</dbReference>
<keyword evidence="9 14" id="KW-0067">ATP-binding</keyword>
<dbReference type="GO" id="GO:0006109">
    <property type="term" value="P:regulation of carbohydrate metabolic process"/>
    <property type="evidence" value="ECO:0007669"/>
    <property type="project" value="UniProtKB-UniRule"/>
</dbReference>
<evidence type="ECO:0000259" key="16">
    <source>
        <dbReference type="Pfam" id="PF07475"/>
    </source>
</evidence>
<evidence type="ECO:0000256" key="13">
    <source>
        <dbReference type="ARBA" id="ARBA00047657"/>
    </source>
</evidence>
<evidence type="ECO:0000256" key="4">
    <source>
        <dbReference type="ARBA" id="ARBA00022527"/>
    </source>
</evidence>
<dbReference type="InterPro" id="IPR027417">
    <property type="entry name" value="P-loop_NTPase"/>
</dbReference>
<dbReference type="PANTHER" id="PTHR30305">
    <property type="entry name" value="PROTEIN YJDM-RELATED"/>
    <property type="match status" value="1"/>
</dbReference>
<dbReference type="PANTHER" id="PTHR30305:SF1">
    <property type="entry name" value="HPR KINASE_PHOSPHORYLASE"/>
    <property type="match status" value="1"/>
</dbReference>
<evidence type="ECO:0000256" key="10">
    <source>
        <dbReference type="ARBA" id="ARBA00022842"/>
    </source>
</evidence>
<evidence type="ECO:0000256" key="6">
    <source>
        <dbReference type="ARBA" id="ARBA00022723"/>
    </source>
</evidence>
<dbReference type="AlphaFoldDB" id="A0A8J8B5M4"/>
<evidence type="ECO:0000256" key="1">
    <source>
        <dbReference type="ARBA" id="ARBA00001120"/>
    </source>
</evidence>
<dbReference type="GO" id="GO:0005524">
    <property type="term" value="F:ATP binding"/>
    <property type="evidence" value="ECO:0007669"/>
    <property type="project" value="UniProtKB-UniRule"/>
</dbReference>
<comment type="miscellaneous">
    <text evidence="14">Both phosphorylation and phosphorolysis are carried out by the same active site and suggest a common mechanism for both reactions.</text>
</comment>
<dbReference type="CDD" id="cd01918">
    <property type="entry name" value="HprK_C"/>
    <property type="match status" value="1"/>
</dbReference>
<keyword evidence="5 14" id="KW-0808">Transferase</keyword>
<evidence type="ECO:0000256" key="7">
    <source>
        <dbReference type="ARBA" id="ARBA00022741"/>
    </source>
</evidence>
<evidence type="ECO:0000259" key="15">
    <source>
        <dbReference type="Pfam" id="PF02603"/>
    </source>
</evidence>
<feature type="active site" evidence="14">
    <location>
        <position position="241"/>
    </location>
</feature>
<evidence type="ECO:0000256" key="14">
    <source>
        <dbReference type="HAMAP-Rule" id="MF_01249"/>
    </source>
</evidence>
<dbReference type="Proteomes" id="UP000675664">
    <property type="component" value="Unassembled WGS sequence"/>
</dbReference>
<sequence>MGVKVIDLVKIFGLKILSKGPEDTEINLIESNRSGLQLSGFYDQFEEKRIQLIGNAENAYLQSLSVTDRDDALKKLVSKNVPCIIITNDLIVSDKMEGLGRQCNRWILSTSNSTSKFWVDITLYLQSELAESISQHGDLIDVYGIGVLITGESGIGKSETALDLIRKGHLFIADDAIIIKKIGQDLLIGTGSELTKNLMELRGIGIININSLFGKSAIRLQKNIEIVVNLEKWDDNAYYDRVGENYETTRILGIELPFIRIPVKPGRNIAAIIEIAALNYRQNIMGYNAARELNNAIKKLSQ</sequence>
<dbReference type="Gene3D" id="3.40.50.300">
    <property type="entry name" value="P-loop containing nucleotide triphosphate hydrolases"/>
    <property type="match status" value="1"/>
</dbReference>
<feature type="active site" evidence="14">
    <location>
        <position position="157"/>
    </location>
</feature>
<comment type="function">
    <text evidence="14">Catalyzes the ATP- as well as the pyrophosphate-dependent phosphorylation of a specific serine residue in HPr, a phosphocarrier protein of the phosphoenolpyruvate-dependent sugar phosphotransferase system (PTS). HprK/P also catalyzes the pyrophosphate-producing, inorganic phosphate-dependent dephosphorylation (phosphorolysis) of seryl-phosphorylated HPr (P-Ser-HPr). The two antagonistic activities of HprK/P are regulated by several intracellular metabolites, which change their concentration in response to the absence or presence of rapidly metabolisable carbon sources (glucose, fructose, etc.) in the growth medium. Therefore, by controlling the phosphorylation state of HPr, HPrK/P is a sensor enzyme that plays a major role in the regulation of carbon metabolism and sugar transport: it mediates carbon catabolite repression (CCR), and regulates PTS-catalyzed carbohydrate uptake and inducer exclusion.</text>
</comment>
<evidence type="ECO:0000256" key="8">
    <source>
        <dbReference type="ARBA" id="ARBA00022777"/>
    </source>
</evidence>
<reference evidence="17" key="1">
    <citation type="submission" date="2021-04" db="EMBL/GenBank/DDBJ databases">
        <title>Sinoanaerobacter chloroacetimidivorans sp. nov., an obligate anaerobic bacterium isolated from anaerobic sludge.</title>
        <authorList>
            <person name="Bao Y."/>
        </authorList>
    </citation>
    <scope>NUCLEOTIDE SEQUENCE</scope>
    <source>
        <strain evidence="17">BAD-6</strain>
    </source>
</reference>
<keyword evidence="4 14" id="KW-0723">Serine/threonine-protein kinase</keyword>
<evidence type="ECO:0000256" key="2">
    <source>
        <dbReference type="ARBA" id="ARBA00001946"/>
    </source>
</evidence>
<keyword evidence="11 14" id="KW-0511">Multifunctional enzyme</keyword>
<evidence type="ECO:0000256" key="9">
    <source>
        <dbReference type="ARBA" id="ARBA00022840"/>
    </source>
</evidence>
<evidence type="ECO:0000256" key="11">
    <source>
        <dbReference type="ARBA" id="ARBA00023268"/>
    </source>
</evidence>
<accession>A0A8J8B5M4</accession>
<dbReference type="SUPFAM" id="SSF75138">
    <property type="entry name" value="HprK N-terminal domain-like"/>
    <property type="match status" value="1"/>
</dbReference>